<dbReference type="GO" id="GO:0005829">
    <property type="term" value="C:cytosol"/>
    <property type="evidence" value="ECO:0007669"/>
    <property type="project" value="TreeGrafter"/>
</dbReference>
<dbReference type="AlphaFoldDB" id="A0A3B0RWX9"/>
<gene>
    <name evidence="3" type="ORF">MNBD_ACTINO01-2640</name>
</gene>
<protein>
    <submittedName>
        <fullName evidence="3">TmRNA-binding protein SmpB</fullName>
    </submittedName>
</protein>
<accession>A0A3B0RWX9</accession>
<dbReference type="Pfam" id="PF01668">
    <property type="entry name" value="SmpB"/>
    <property type="match status" value="1"/>
</dbReference>
<dbReference type="CDD" id="cd09294">
    <property type="entry name" value="SmpB"/>
    <property type="match status" value="1"/>
</dbReference>
<dbReference type="SUPFAM" id="SSF74982">
    <property type="entry name" value="Small protein B (SmpB)"/>
    <property type="match status" value="1"/>
</dbReference>
<keyword evidence="1" id="KW-0963">Cytoplasm</keyword>
<dbReference type="GO" id="GO:0070930">
    <property type="term" value="P:trans-translation-dependent protein tagging"/>
    <property type="evidence" value="ECO:0007669"/>
    <property type="project" value="TreeGrafter"/>
</dbReference>
<dbReference type="Gene3D" id="2.40.280.10">
    <property type="match status" value="1"/>
</dbReference>
<dbReference type="PROSITE" id="PS01317">
    <property type="entry name" value="SSRP"/>
    <property type="match status" value="1"/>
</dbReference>
<reference evidence="3" key="1">
    <citation type="submission" date="2018-06" db="EMBL/GenBank/DDBJ databases">
        <authorList>
            <person name="Zhirakovskaya E."/>
        </authorList>
    </citation>
    <scope>NUCLEOTIDE SEQUENCE</scope>
</reference>
<dbReference type="PANTHER" id="PTHR30308">
    <property type="entry name" value="TMRNA-BINDING COMPONENT OF TRANS-TRANSLATION TAGGING COMPLEX"/>
    <property type="match status" value="1"/>
</dbReference>
<evidence type="ECO:0000313" key="3">
    <source>
        <dbReference type="EMBL" id="VAV93026.1"/>
    </source>
</evidence>
<evidence type="ECO:0000256" key="2">
    <source>
        <dbReference type="ARBA" id="ARBA00022884"/>
    </source>
</evidence>
<dbReference type="InterPro" id="IPR000037">
    <property type="entry name" value="SsrA-bd_prot"/>
</dbReference>
<dbReference type="NCBIfam" id="NF003843">
    <property type="entry name" value="PRK05422.1"/>
    <property type="match status" value="1"/>
</dbReference>
<dbReference type="EMBL" id="UOEI01000090">
    <property type="protein sequence ID" value="VAV93026.1"/>
    <property type="molecule type" value="Genomic_DNA"/>
</dbReference>
<organism evidence="3">
    <name type="scientific">hydrothermal vent metagenome</name>
    <dbReference type="NCBI Taxonomy" id="652676"/>
    <lineage>
        <taxon>unclassified sequences</taxon>
        <taxon>metagenomes</taxon>
        <taxon>ecological metagenomes</taxon>
    </lineage>
</organism>
<keyword evidence="2" id="KW-0694">RNA-binding</keyword>
<dbReference type="GO" id="GO:0003723">
    <property type="term" value="F:RNA binding"/>
    <property type="evidence" value="ECO:0007669"/>
    <property type="project" value="UniProtKB-KW"/>
</dbReference>
<dbReference type="PANTHER" id="PTHR30308:SF2">
    <property type="entry name" value="SSRA-BINDING PROTEIN"/>
    <property type="match status" value="1"/>
</dbReference>
<dbReference type="InterPro" id="IPR023620">
    <property type="entry name" value="SmpB"/>
</dbReference>
<evidence type="ECO:0000256" key="1">
    <source>
        <dbReference type="ARBA" id="ARBA00022490"/>
    </source>
</evidence>
<dbReference type="NCBIfam" id="TIGR00086">
    <property type="entry name" value="smpB"/>
    <property type="match status" value="1"/>
</dbReference>
<dbReference type="HAMAP" id="MF_00023">
    <property type="entry name" value="SmpB"/>
    <property type="match status" value="1"/>
</dbReference>
<name>A0A3B0RWX9_9ZZZZ</name>
<proteinExistence type="inferred from homology"/>
<dbReference type="InterPro" id="IPR020081">
    <property type="entry name" value="SsrA-bd_prot_CS"/>
</dbReference>
<sequence>MAGRKAVATNRKARYNYEILDTYEAGMVLRGSEVKSLRAGSVQLKDAYATIRNGEIWLENAHIAPYSFAESGGHDPERPRKLLLHRREIDRLYGRIREEGLTLVPLQIYFTEGKAKIELGLARGKNTHDKRRAIVERQQKREIARAKSHRR</sequence>